<gene>
    <name evidence="2" type="ORF">P7K49_036885</name>
</gene>
<proteinExistence type="predicted"/>
<dbReference type="EMBL" id="JASSZA010000021">
    <property type="protein sequence ID" value="KAK2085585.1"/>
    <property type="molecule type" value="Genomic_DNA"/>
</dbReference>
<organism evidence="2 3">
    <name type="scientific">Saguinus oedipus</name>
    <name type="common">Cotton-top tamarin</name>
    <name type="synonym">Oedipomidas oedipus</name>
    <dbReference type="NCBI Taxonomy" id="9490"/>
    <lineage>
        <taxon>Eukaryota</taxon>
        <taxon>Metazoa</taxon>
        <taxon>Chordata</taxon>
        <taxon>Craniata</taxon>
        <taxon>Vertebrata</taxon>
        <taxon>Euteleostomi</taxon>
        <taxon>Mammalia</taxon>
        <taxon>Eutheria</taxon>
        <taxon>Euarchontoglires</taxon>
        <taxon>Primates</taxon>
        <taxon>Haplorrhini</taxon>
        <taxon>Platyrrhini</taxon>
        <taxon>Cebidae</taxon>
        <taxon>Callitrichinae</taxon>
        <taxon>Saguinus</taxon>
    </lineage>
</organism>
<evidence type="ECO:0000313" key="3">
    <source>
        <dbReference type="Proteomes" id="UP001266305"/>
    </source>
</evidence>
<protein>
    <submittedName>
        <fullName evidence="2">Uncharacterized protein</fullName>
    </submittedName>
</protein>
<feature type="compositionally biased region" description="Low complexity" evidence="1">
    <location>
        <begin position="64"/>
        <end position="75"/>
    </location>
</feature>
<feature type="non-terminal residue" evidence="2">
    <location>
        <position position="82"/>
    </location>
</feature>
<dbReference type="Proteomes" id="UP001266305">
    <property type="component" value="Unassembled WGS sequence"/>
</dbReference>
<evidence type="ECO:0000256" key="1">
    <source>
        <dbReference type="SAM" id="MobiDB-lite"/>
    </source>
</evidence>
<keyword evidence="3" id="KW-1185">Reference proteome</keyword>
<evidence type="ECO:0000313" key="2">
    <source>
        <dbReference type="EMBL" id="KAK2085585.1"/>
    </source>
</evidence>
<feature type="non-terminal residue" evidence="2">
    <location>
        <position position="1"/>
    </location>
</feature>
<feature type="region of interest" description="Disordered" evidence="1">
    <location>
        <begin position="29"/>
        <end position="82"/>
    </location>
</feature>
<name>A0ABQ9TM45_SAGOE</name>
<reference evidence="2 3" key="1">
    <citation type="submission" date="2023-05" db="EMBL/GenBank/DDBJ databases">
        <title>B98-5 Cell Line De Novo Hybrid Assembly: An Optical Mapping Approach.</title>
        <authorList>
            <person name="Kananen K."/>
            <person name="Auerbach J.A."/>
            <person name="Kautto E."/>
            <person name="Blachly J.S."/>
        </authorList>
    </citation>
    <scope>NUCLEOTIDE SEQUENCE [LARGE SCALE GENOMIC DNA]</scope>
    <source>
        <strain evidence="2">B95-8</strain>
        <tissue evidence="2">Cell line</tissue>
    </source>
</reference>
<comment type="caution">
    <text evidence="2">The sequence shown here is derived from an EMBL/GenBank/DDBJ whole genome shotgun (WGS) entry which is preliminary data.</text>
</comment>
<accession>A0ABQ9TM45</accession>
<sequence>AGGGRGRPRAAGFLQVSSSGALPCARVRSAARGEGAPGGARRELGDFETLLAPPPAGPRRGGRPHAAATEPLAAAGKSATPP</sequence>